<dbReference type="STRING" id="1321606.SAMD00020551_4471"/>
<evidence type="ECO:0000313" key="5">
    <source>
        <dbReference type="EMBL" id="GAM16283.1"/>
    </source>
</evidence>
<gene>
    <name evidence="5" type="ORF">SAMD00020551_4471</name>
</gene>
<dbReference type="PANTHER" id="PTHR34216">
    <property type="match status" value="1"/>
</dbReference>
<sequence>MKKIKGLFMALILLLIASTQYQLPVSAKQTKKVEIPVLLYHVVKPNPDPNNPYQFSLEEFEKHMAYLHENGYRTLTMKQYFNILDKKAAMPKKPILLTFDDNSNDFYPYVYPVLQKYGMKATQFTVSDWVDGSWNMTSNELLTVMENGVDIQNHSVTHPALADLSREQQYTEINEATKVLKNLTGRTPNTFAYPYGSYNADTISVLEELGFKGAFKVGGGLSTDQRDRYELPRIMILQNHTLEDFVRMVETGY</sequence>
<reference evidence="5 6" key="1">
    <citation type="submission" date="2013-06" db="EMBL/GenBank/DDBJ databases">
        <title>Whole genome shotgun sequence of Bacillus selenatarsenatis SF-1.</title>
        <authorList>
            <person name="Kuroda M."/>
            <person name="Sei K."/>
            <person name="Yamashita M."/>
            <person name="Ike M."/>
        </authorList>
    </citation>
    <scope>NUCLEOTIDE SEQUENCE [LARGE SCALE GENOMIC DNA]</scope>
    <source>
        <strain evidence="5 6">SF-1</strain>
    </source>
</reference>
<evidence type="ECO:0000259" key="4">
    <source>
        <dbReference type="PROSITE" id="PS51677"/>
    </source>
</evidence>
<protein>
    <submittedName>
        <fullName evidence="5">Polysaccharide deacetylase</fullName>
    </submittedName>
</protein>
<dbReference type="Proteomes" id="UP000031014">
    <property type="component" value="Unassembled WGS sequence"/>
</dbReference>
<dbReference type="CDD" id="cd10918">
    <property type="entry name" value="CE4_NodB_like_5s_6s"/>
    <property type="match status" value="1"/>
</dbReference>
<dbReference type="RefSeq" id="WP_041967878.1">
    <property type="nucleotide sequence ID" value="NZ_BASE01000113.1"/>
</dbReference>
<dbReference type="PANTHER" id="PTHR34216:SF3">
    <property type="entry name" value="POLY-BETA-1,6-N-ACETYL-D-GLUCOSAMINE N-DEACETYLASE"/>
    <property type="match status" value="1"/>
</dbReference>
<dbReference type="Gene3D" id="3.20.20.370">
    <property type="entry name" value="Glycoside hydrolase/deacetylase"/>
    <property type="match status" value="1"/>
</dbReference>
<comment type="caution">
    <text evidence="5">The sequence shown here is derived from an EMBL/GenBank/DDBJ whole genome shotgun (WGS) entry which is preliminary data.</text>
</comment>
<keyword evidence="2 3" id="KW-0732">Signal</keyword>
<feature type="domain" description="NodB homology" evidence="4">
    <location>
        <begin position="93"/>
        <end position="253"/>
    </location>
</feature>
<keyword evidence="6" id="KW-1185">Reference proteome</keyword>
<dbReference type="InterPro" id="IPR011330">
    <property type="entry name" value="Glyco_hydro/deAcase_b/a-brl"/>
</dbReference>
<dbReference type="InterPro" id="IPR002509">
    <property type="entry name" value="NODB_dom"/>
</dbReference>
<dbReference type="EMBL" id="BASE01000113">
    <property type="protein sequence ID" value="GAM16283.1"/>
    <property type="molecule type" value="Genomic_DNA"/>
</dbReference>
<dbReference type="OrthoDB" id="9778320at2"/>
<evidence type="ECO:0000256" key="1">
    <source>
        <dbReference type="ARBA" id="ARBA00004613"/>
    </source>
</evidence>
<name>A0A0A8X8P2_MESS1</name>
<organism evidence="5 6">
    <name type="scientific">Mesobacillus selenatarsenatis (strain DSM 18680 / JCM 14380 / FERM P-15431 / SF-1)</name>
    <dbReference type="NCBI Taxonomy" id="1321606"/>
    <lineage>
        <taxon>Bacteria</taxon>
        <taxon>Bacillati</taxon>
        <taxon>Bacillota</taxon>
        <taxon>Bacilli</taxon>
        <taxon>Bacillales</taxon>
        <taxon>Bacillaceae</taxon>
        <taxon>Mesobacillus</taxon>
    </lineage>
</organism>
<dbReference type="PROSITE" id="PS51677">
    <property type="entry name" value="NODB"/>
    <property type="match status" value="1"/>
</dbReference>
<evidence type="ECO:0000256" key="2">
    <source>
        <dbReference type="ARBA" id="ARBA00022729"/>
    </source>
</evidence>
<dbReference type="GO" id="GO:0016810">
    <property type="term" value="F:hydrolase activity, acting on carbon-nitrogen (but not peptide) bonds"/>
    <property type="evidence" value="ECO:0007669"/>
    <property type="project" value="InterPro"/>
</dbReference>
<evidence type="ECO:0000313" key="6">
    <source>
        <dbReference type="Proteomes" id="UP000031014"/>
    </source>
</evidence>
<dbReference type="Pfam" id="PF01522">
    <property type="entry name" value="Polysacc_deac_1"/>
    <property type="match status" value="1"/>
</dbReference>
<feature type="signal peptide" evidence="3">
    <location>
        <begin position="1"/>
        <end position="21"/>
    </location>
</feature>
<dbReference type="SUPFAM" id="SSF88713">
    <property type="entry name" value="Glycoside hydrolase/deacetylase"/>
    <property type="match status" value="1"/>
</dbReference>
<evidence type="ECO:0000256" key="3">
    <source>
        <dbReference type="SAM" id="SignalP"/>
    </source>
</evidence>
<proteinExistence type="predicted"/>
<dbReference type="AlphaFoldDB" id="A0A0A8X8P2"/>
<dbReference type="GO" id="GO:0005576">
    <property type="term" value="C:extracellular region"/>
    <property type="evidence" value="ECO:0007669"/>
    <property type="project" value="UniProtKB-SubCell"/>
</dbReference>
<dbReference type="GO" id="GO:0005975">
    <property type="term" value="P:carbohydrate metabolic process"/>
    <property type="evidence" value="ECO:0007669"/>
    <property type="project" value="InterPro"/>
</dbReference>
<accession>A0A0A8X8P2</accession>
<feature type="chain" id="PRO_5039034021" evidence="3">
    <location>
        <begin position="22"/>
        <end position="253"/>
    </location>
</feature>
<comment type="subcellular location">
    <subcellularLocation>
        <location evidence="1">Secreted</location>
    </subcellularLocation>
</comment>
<dbReference type="InterPro" id="IPR051398">
    <property type="entry name" value="Polysacch_Deacetylase"/>
</dbReference>